<dbReference type="Proteomes" id="UP000316621">
    <property type="component" value="Chromosome 9"/>
</dbReference>
<gene>
    <name evidence="1" type="ORF">C5167_002884</name>
</gene>
<name>A0A4Y7KZH4_PAPSO</name>
<dbReference type="AlphaFoldDB" id="A0A4Y7KZH4"/>
<reference evidence="1 2" key="1">
    <citation type="journal article" date="2018" name="Science">
        <title>The opium poppy genome and morphinan production.</title>
        <authorList>
            <person name="Guo L."/>
            <person name="Winzer T."/>
            <person name="Yang X."/>
            <person name="Li Y."/>
            <person name="Ning Z."/>
            <person name="He Z."/>
            <person name="Teodor R."/>
            <person name="Lu Y."/>
            <person name="Bowser T.A."/>
            <person name="Graham I.A."/>
            <person name="Ye K."/>
        </authorList>
    </citation>
    <scope>NUCLEOTIDE SEQUENCE [LARGE SCALE GENOMIC DNA]</scope>
    <source>
        <strain evidence="2">cv. HN1</strain>
        <tissue evidence="1">Leaves</tissue>
    </source>
</reference>
<protein>
    <submittedName>
        <fullName evidence="1">Uncharacterized protein</fullName>
    </submittedName>
</protein>
<evidence type="ECO:0000313" key="2">
    <source>
        <dbReference type="Proteomes" id="UP000316621"/>
    </source>
</evidence>
<organism evidence="1 2">
    <name type="scientific">Papaver somniferum</name>
    <name type="common">Opium poppy</name>
    <dbReference type="NCBI Taxonomy" id="3469"/>
    <lineage>
        <taxon>Eukaryota</taxon>
        <taxon>Viridiplantae</taxon>
        <taxon>Streptophyta</taxon>
        <taxon>Embryophyta</taxon>
        <taxon>Tracheophyta</taxon>
        <taxon>Spermatophyta</taxon>
        <taxon>Magnoliopsida</taxon>
        <taxon>Ranunculales</taxon>
        <taxon>Papaveraceae</taxon>
        <taxon>Papaveroideae</taxon>
        <taxon>Papaver</taxon>
    </lineage>
</organism>
<dbReference type="EMBL" id="CM010723">
    <property type="protein sequence ID" value="RZC78694.1"/>
    <property type="molecule type" value="Genomic_DNA"/>
</dbReference>
<proteinExistence type="predicted"/>
<keyword evidence="2" id="KW-1185">Reference proteome</keyword>
<sequence>MISIVGYTKMGPEMIWVWFCVAAGIELRRNGSTTELLMEVDVDVVAARNAVEAAEIVDWAVGMCSGSESEDMELMVSGGGNGPETEPMVQLRLRAGNAVLSRAEGTGGAQKDKLLPMARTWNWTK</sequence>
<evidence type="ECO:0000313" key="1">
    <source>
        <dbReference type="EMBL" id="RZC78694.1"/>
    </source>
</evidence>
<accession>A0A4Y7KZH4</accession>
<dbReference type="Gramene" id="RZC78694">
    <property type="protein sequence ID" value="RZC78694"/>
    <property type="gene ID" value="C5167_002884"/>
</dbReference>